<evidence type="ECO:0000256" key="1">
    <source>
        <dbReference type="SAM" id="MobiDB-lite"/>
    </source>
</evidence>
<evidence type="ECO:0008006" key="4">
    <source>
        <dbReference type="Google" id="ProtNLM"/>
    </source>
</evidence>
<dbReference type="HOGENOM" id="CLU_1247273_0_0_1"/>
<gene>
    <name evidence="2" type="ORF">TCM_025775</name>
</gene>
<protein>
    <recommendedName>
        <fullName evidence="4">Retrotransposon Copia-like N-terminal domain-containing protein</fullName>
    </recommendedName>
</protein>
<reference evidence="2 3" key="1">
    <citation type="journal article" date="2013" name="Genome Biol.">
        <title>The genome sequence of the most widely cultivated cacao type and its use to identify candidate genes regulating pod color.</title>
        <authorList>
            <person name="Motamayor J.C."/>
            <person name="Mockaitis K."/>
            <person name="Schmutz J."/>
            <person name="Haiminen N."/>
            <person name="Iii D.L."/>
            <person name="Cornejo O."/>
            <person name="Findley S.D."/>
            <person name="Zheng P."/>
            <person name="Utro F."/>
            <person name="Royaert S."/>
            <person name="Saski C."/>
            <person name="Jenkins J."/>
            <person name="Podicheti R."/>
            <person name="Zhao M."/>
            <person name="Scheffler B.E."/>
            <person name="Stack J.C."/>
            <person name="Feltus F.A."/>
            <person name="Mustiga G.M."/>
            <person name="Amores F."/>
            <person name="Phillips W."/>
            <person name="Marelli J.P."/>
            <person name="May G.D."/>
            <person name="Shapiro H."/>
            <person name="Ma J."/>
            <person name="Bustamante C.D."/>
            <person name="Schnell R.J."/>
            <person name="Main D."/>
            <person name="Gilbert D."/>
            <person name="Parida L."/>
            <person name="Kuhn D.N."/>
        </authorList>
    </citation>
    <scope>NUCLEOTIDE SEQUENCE [LARGE SCALE GENOMIC DNA]</scope>
    <source>
        <strain evidence="3">cv. Matina 1-6</strain>
    </source>
</reference>
<dbReference type="InParanoid" id="A0A061EZ84"/>
<keyword evidence="3" id="KW-1185">Reference proteome</keyword>
<feature type="region of interest" description="Disordered" evidence="1">
    <location>
        <begin position="143"/>
        <end position="166"/>
    </location>
</feature>
<name>A0A061EZ84_THECC</name>
<sequence>MASDSYTNNSSIATDSSNLTKNLITINAAAQLLLKLTSLNYFSWKAQFNTLLFGLNLLGCLDGNFPCLSATVIANELTVLGDPPSDVNLLVYTTRGLGPVYKELITALRTQDTVVPFEKLFDKIIDHETFLFYNEKQYPDPTPPITNLAQTSSSSHRPPKSLSPSSAPSLLPNPVFVNWTFVAEDMLEKLKYMQIDTISCCNENELHCSEKHSVLFATLFGF</sequence>
<dbReference type="Proteomes" id="UP000026915">
    <property type="component" value="Chromosome 5"/>
</dbReference>
<evidence type="ECO:0000313" key="3">
    <source>
        <dbReference type="Proteomes" id="UP000026915"/>
    </source>
</evidence>
<accession>A0A061EZ84</accession>
<dbReference type="Gramene" id="EOY10415">
    <property type="protein sequence ID" value="EOY10415"/>
    <property type="gene ID" value="TCM_025775"/>
</dbReference>
<feature type="compositionally biased region" description="Low complexity" evidence="1">
    <location>
        <begin position="152"/>
        <end position="166"/>
    </location>
</feature>
<dbReference type="EMBL" id="CM001883">
    <property type="protein sequence ID" value="EOY10415.1"/>
    <property type="molecule type" value="Genomic_DNA"/>
</dbReference>
<organism evidence="2 3">
    <name type="scientific">Theobroma cacao</name>
    <name type="common">Cacao</name>
    <name type="synonym">Cocoa</name>
    <dbReference type="NCBI Taxonomy" id="3641"/>
    <lineage>
        <taxon>Eukaryota</taxon>
        <taxon>Viridiplantae</taxon>
        <taxon>Streptophyta</taxon>
        <taxon>Embryophyta</taxon>
        <taxon>Tracheophyta</taxon>
        <taxon>Spermatophyta</taxon>
        <taxon>Magnoliopsida</taxon>
        <taxon>eudicotyledons</taxon>
        <taxon>Gunneridae</taxon>
        <taxon>Pentapetalae</taxon>
        <taxon>rosids</taxon>
        <taxon>malvids</taxon>
        <taxon>Malvales</taxon>
        <taxon>Malvaceae</taxon>
        <taxon>Byttnerioideae</taxon>
        <taxon>Theobroma</taxon>
    </lineage>
</organism>
<dbReference type="AlphaFoldDB" id="A0A061EZ84"/>
<proteinExistence type="predicted"/>
<dbReference type="PANTHER" id="PTHR47481:SF22">
    <property type="entry name" value="RETROTRANSPOSON GAG DOMAIN-CONTAINING PROTEIN"/>
    <property type="match status" value="1"/>
</dbReference>
<dbReference type="PANTHER" id="PTHR47481">
    <property type="match status" value="1"/>
</dbReference>
<evidence type="ECO:0000313" key="2">
    <source>
        <dbReference type="EMBL" id="EOY10415.1"/>
    </source>
</evidence>